<dbReference type="InterPro" id="IPR050560">
    <property type="entry name" value="MYB_TF"/>
</dbReference>
<comment type="caution">
    <text evidence="4">The sequence shown here is derived from an EMBL/GenBank/DDBJ whole genome shotgun (WGS) entry which is preliminary data.</text>
</comment>
<reference evidence="4 5" key="1">
    <citation type="journal article" date="2024" name="IMA Fungus">
        <title>IMA Genome - F19 : A genome assembly and annotation guide to empower mycologists, including annotated draft genome sequences of Ceratocystis pirilliformis, Diaporthe australafricana, Fusarium ophioides, Paecilomyces lecythidis, and Sporothrix stenoceras.</title>
        <authorList>
            <person name="Aylward J."/>
            <person name="Wilson A.M."/>
            <person name="Visagie C.M."/>
            <person name="Spraker J."/>
            <person name="Barnes I."/>
            <person name="Buitendag C."/>
            <person name="Ceriani C."/>
            <person name="Del Mar Angel L."/>
            <person name="du Plessis D."/>
            <person name="Fuchs T."/>
            <person name="Gasser K."/>
            <person name="Kramer D."/>
            <person name="Li W."/>
            <person name="Munsamy K."/>
            <person name="Piso A."/>
            <person name="Price J.L."/>
            <person name="Sonnekus B."/>
            <person name="Thomas C."/>
            <person name="van der Nest A."/>
            <person name="van Dijk A."/>
            <person name="van Heerden A."/>
            <person name="van Vuuren N."/>
            <person name="Yilmaz N."/>
            <person name="Duong T.A."/>
            <person name="van der Merwe N.A."/>
            <person name="Wingfield M.J."/>
            <person name="Wingfield B.D."/>
        </authorList>
    </citation>
    <scope>NUCLEOTIDE SEQUENCE [LARGE SCALE GENOMIC DNA]</scope>
    <source>
        <strain evidence="4 5">CMW 18300</strain>
    </source>
</reference>
<feature type="compositionally biased region" description="Low complexity" evidence="1">
    <location>
        <begin position="137"/>
        <end position="155"/>
    </location>
</feature>
<evidence type="ECO:0000313" key="4">
    <source>
        <dbReference type="EMBL" id="KAL1866308.1"/>
    </source>
</evidence>
<dbReference type="PANTHER" id="PTHR45614">
    <property type="entry name" value="MYB PROTEIN-RELATED"/>
    <property type="match status" value="1"/>
</dbReference>
<evidence type="ECO:0000313" key="5">
    <source>
        <dbReference type="Proteomes" id="UP001583177"/>
    </source>
</evidence>
<dbReference type="CDD" id="cd00167">
    <property type="entry name" value="SANT"/>
    <property type="match status" value="1"/>
</dbReference>
<feature type="region of interest" description="Disordered" evidence="1">
    <location>
        <begin position="1"/>
        <end position="24"/>
    </location>
</feature>
<organism evidence="4 5">
    <name type="scientific">Diaporthe australafricana</name>
    <dbReference type="NCBI Taxonomy" id="127596"/>
    <lineage>
        <taxon>Eukaryota</taxon>
        <taxon>Fungi</taxon>
        <taxon>Dikarya</taxon>
        <taxon>Ascomycota</taxon>
        <taxon>Pezizomycotina</taxon>
        <taxon>Sordariomycetes</taxon>
        <taxon>Sordariomycetidae</taxon>
        <taxon>Diaporthales</taxon>
        <taxon>Diaporthaceae</taxon>
        <taxon>Diaporthe</taxon>
    </lineage>
</organism>
<dbReference type="SUPFAM" id="SSF46689">
    <property type="entry name" value="Homeodomain-like"/>
    <property type="match status" value="2"/>
</dbReference>
<dbReference type="Gene3D" id="1.10.10.60">
    <property type="entry name" value="Homeodomain-like"/>
    <property type="match status" value="1"/>
</dbReference>
<sequence length="352" mass="39766">MESFGTMNQGPSRPRKQGGPWTNAENERLQHLVGRFVNKSQVHWVEIARDHGTRDAKQCRERWDNHLKPGLNREKIGEEEGAMILKWVEENGKHWAPLGRLVNRPENMVKNYYYQEHKKNERGVRHRGQESRRRSRQASSVSMSRNNSSASSHDAFASHDVYGTRSSMSPIYAPAAHDYRQQATPHYPVPHYASYQHQSQYQSRRTSNASIITNPPSLTSDHGSPAESPRASAEMPYPPGQFALPAYQRYSTLPKLISPRDVLEGAGHGRTNSQSSYGSVTLPHSPDSLSYHHGFSTPIYGDAPQRNSQRHATAYAPTAGPSFHFQRQHDLPSEARNPEARDTRISISSLID</sequence>
<feature type="compositionally biased region" description="Basic and acidic residues" evidence="1">
    <location>
        <begin position="327"/>
        <end position="344"/>
    </location>
</feature>
<feature type="compositionally biased region" description="Polar residues" evidence="1">
    <location>
        <begin position="204"/>
        <end position="222"/>
    </location>
</feature>
<dbReference type="SMART" id="SM00717">
    <property type="entry name" value="SANT"/>
    <property type="match status" value="2"/>
</dbReference>
<proteinExistence type="predicted"/>
<protein>
    <submittedName>
        <fullName evidence="4">Uncharacterized protein</fullName>
    </submittedName>
</protein>
<dbReference type="PROSITE" id="PS50090">
    <property type="entry name" value="MYB_LIKE"/>
    <property type="match status" value="1"/>
</dbReference>
<feature type="compositionally biased region" description="Polar residues" evidence="1">
    <location>
        <begin position="1"/>
        <end position="11"/>
    </location>
</feature>
<feature type="compositionally biased region" description="Basic and acidic residues" evidence="1">
    <location>
        <begin position="115"/>
        <end position="132"/>
    </location>
</feature>
<feature type="region of interest" description="Disordered" evidence="1">
    <location>
        <begin position="195"/>
        <end position="240"/>
    </location>
</feature>
<dbReference type="PANTHER" id="PTHR45614:SF25">
    <property type="entry name" value="MYB PROTEIN"/>
    <property type="match status" value="1"/>
</dbReference>
<dbReference type="InterPro" id="IPR009057">
    <property type="entry name" value="Homeodomain-like_sf"/>
</dbReference>
<feature type="region of interest" description="Disordered" evidence="1">
    <location>
        <begin position="115"/>
        <end position="155"/>
    </location>
</feature>
<feature type="region of interest" description="Disordered" evidence="1">
    <location>
        <begin position="262"/>
        <end position="352"/>
    </location>
</feature>
<gene>
    <name evidence="4" type="ORF">Daus18300_006769</name>
</gene>
<dbReference type="InterPro" id="IPR017930">
    <property type="entry name" value="Myb_dom"/>
</dbReference>
<evidence type="ECO:0000256" key="1">
    <source>
        <dbReference type="SAM" id="MobiDB-lite"/>
    </source>
</evidence>
<feature type="domain" description="Myb-like" evidence="2">
    <location>
        <begin position="13"/>
        <end position="67"/>
    </location>
</feature>
<evidence type="ECO:0000259" key="2">
    <source>
        <dbReference type="PROSITE" id="PS50090"/>
    </source>
</evidence>
<evidence type="ECO:0000259" key="3">
    <source>
        <dbReference type="PROSITE" id="PS51294"/>
    </source>
</evidence>
<dbReference type="EMBL" id="JAWRVE010000056">
    <property type="protein sequence ID" value="KAL1866308.1"/>
    <property type="molecule type" value="Genomic_DNA"/>
</dbReference>
<feature type="compositionally biased region" description="Polar residues" evidence="1">
    <location>
        <begin position="270"/>
        <end position="279"/>
    </location>
</feature>
<dbReference type="PROSITE" id="PS51294">
    <property type="entry name" value="HTH_MYB"/>
    <property type="match status" value="1"/>
</dbReference>
<accession>A0ABR3WRZ8</accession>
<feature type="domain" description="HTH myb-type" evidence="3">
    <location>
        <begin position="13"/>
        <end position="71"/>
    </location>
</feature>
<dbReference type="Proteomes" id="UP001583177">
    <property type="component" value="Unassembled WGS sequence"/>
</dbReference>
<name>A0ABR3WRZ8_9PEZI</name>
<dbReference type="InterPro" id="IPR001005">
    <property type="entry name" value="SANT/Myb"/>
</dbReference>
<dbReference type="Pfam" id="PF13921">
    <property type="entry name" value="Myb_DNA-bind_6"/>
    <property type="match status" value="1"/>
</dbReference>
<keyword evidence="5" id="KW-1185">Reference proteome</keyword>